<dbReference type="EMBL" id="JADYXP020000022">
    <property type="protein sequence ID" value="KAL0102598.1"/>
    <property type="molecule type" value="Genomic_DNA"/>
</dbReference>
<dbReference type="AlphaFoldDB" id="A0AAW2EFV8"/>
<gene>
    <name evidence="1" type="ORF">PUN28_018120</name>
</gene>
<name>A0AAW2EFV8_9HYME</name>
<evidence type="ECO:0000313" key="2">
    <source>
        <dbReference type="Proteomes" id="UP001430953"/>
    </source>
</evidence>
<keyword evidence="2" id="KW-1185">Reference proteome</keyword>
<organism evidence="1 2">
    <name type="scientific">Cardiocondyla obscurior</name>
    <dbReference type="NCBI Taxonomy" id="286306"/>
    <lineage>
        <taxon>Eukaryota</taxon>
        <taxon>Metazoa</taxon>
        <taxon>Ecdysozoa</taxon>
        <taxon>Arthropoda</taxon>
        <taxon>Hexapoda</taxon>
        <taxon>Insecta</taxon>
        <taxon>Pterygota</taxon>
        <taxon>Neoptera</taxon>
        <taxon>Endopterygota</taxon>
        <taxon>Hymenoptera</taxon>
        <taxon>Apocrita</taxon>
        <taxon>Aculeata</taxon>
        <taxon>Formicoidea</taxon>
        <taxon>Formicidae</taxon>
        <taxon>Myrmicinae</taxon>
        <taxon>Cardiocondyla</taxon>
    </lineage>
</organism>
<comment type="caution">
    <text evidence="1">The sequence shown here is derived from an EMBL/GenBank/DDBJ whole genome shotgun (WGS) entry which is preliminary data.</text>
</comment>
<protein>
    <recommendedName>
        <fullName evidence="3">VPS37 C-terminal domain-containing protein</fullName>
    </recommendedName>
</protein>
<evidence type="ECO:0008006" key="3">
    <source>
        <dbReference type="Google" id="ProtNLM"/>
    </source>
</evidence>
<accession>A0AAW2EFV8</accession>
<dbReference type="Proteomes" id="UP001430953">
    <property type="component" value="Unassembled WGS sequence"/>
</dbReference>
<proteinExistence type="predicted"/>
<sequence>MQSSCTDCTDEAVDCLGRCINILSQAELDEITENVHRALIHPKGNELFANYLSQFPDSLECLNIYNICSEYLAQEPNQPIRGNVLEESQSLESLITKVKTVRETALTVTATDLQLMKQFNEALKIQTREALLDVLQNAKEYYQNCLRKMHERFRDYILQNRNQRALLDIHANETVPYR</sequence>
<evidence type="ECO:0000313" key="1">
    <source>
        <dbReference type="EMBL" id="KAL0102598.1"/>
    </source>
</evidence>
<reference evidence="1 2" key="1">
    <citation type="submission" date="2023-03" db="EMBL/GenBank/DDBJ databases">
        <title>High recombination rates correlate with genetic variation in Cardiocondyla obscurior ants.</title>
        <authorList>
            <person name="Errbii M."/>
        </authorList>
    </citation>
    <scope>NUCLEOTIDE SEQUENCE [LARGE SCALE GENOMIC DNA]</scope>
    <source>
        <strain evidence="1">Alpha-2009</strain>
        <tissue evidence="1">Whole body</tissue>
    </source>
</reference>